<dbReference type="InterPro" id="IPR000182">
    <property type="entry name" value="GNAT_dom"/>
</dbReference>
<accession>A0A8J6NLL7</accession>
<dbReference type="SUPFAM" id="SSF55729">
    <property type="entry name" value="Acyl-CoA N-acyltransferases (Nat)"/>
    <property type="match status" value="2"/>
</dbReference>
<dbReference type="InterPro" id="IPR050832">
    <property type="entry name" value="Bact_Acetyltransf"/>
</dbReference>
<protein>
    <submittedName>
        <fullName evidence="4">GNAT family N-acetyltransferase</fullName>
    </submittedName>
</protein>
<dbReference type="CDD" id="cd04301">
    <property type="entry name" value="NAT_SF"/>
    <property type="match status" value="2"/>
</dbReference>
<dbReference type="Pfam" id="PF00583">
    <property type="entry name" value="Acetyltransf_1"/>
    <property type="match status" value="2"/>
</dbReference>
<dbReference type="EMBL" id="JACNJN010000125">
    <property type="protein sequence ID" value="MBC8335852.1"/>
    <property type="molecule type" value="Genomic_DNA"/>
</dbReference>
<feature type="domain" description="N-acetyltransferase" evidence="3">
    <location>
        <begin position="10"/>
        <end position="162"/>
    </location>
</feature>
<comment type="caution">
    <text evidence="4">The sequence shown here is derived from an EMBL/GenBank/DDBJ whole genome shotgun (WGS) entry which is preliminary data.</text>
</comment>
<name>A0A8J6NLL7_9CHLR</name>
<keyword evidence="1" id="KW-0808">Transferase</keyword>
<evidence type="ECO:0000259" key="3">
    <source>
        <dbReference type="PROSITE" id="PS51186"/>
    </source>
</evidence>
<gene>
    <name evidence="4" type="ORF">H8E29_11330</name>
</gene>
<evidence type="ECO:0000313" key="5">
    <source>
        <dbReference type="Proteomes" id="UP000614469"/>
    </source>
</evidence>
<evidence type="ECO:0000256" key="1">
    <source>
        <dbReference type="ARBA" id="ARBA00022679"/>
    </source>
</evidence>
<dbReference type="PANTHER" id="PTHR43877">
    <property type="entry name" value="AMINOALKYLPHOSPHONATE N-ACETYLTRANSFERASE-RELATED-RELATED"/>
    <property type="match status" value="1"/>
</dbReference>
<dbReference type="InterPro" id="IPR016181">
    <property type="entry name" value="Acyl_CoA_acyltransferase"/>
</dbReference>
<evidence type="ECO:0000313" key="4">
    <source>
        <dbReference type="EMBL" id="MBC8335852.1"/>
    </source>
</evidence>
<dbReference type="PROSITE" id="PS51186">
    <property type="entry name" value="GNAT"/>
    <property type="match status" value="2"/>
</dbReference>
<evidence type="ECO:0000256" key="2">
    <source>
        <dbReference type="ARBA" id="ARBA00023315"/>
    </source>
</evidence>
<dbReference type="AlphaFoldDB" id="A0A8J6NLL7"/>
<sequence>MAELKLPVGYTLRNATWDDLEVVTQLIFDVCLHDGDPDVATTVDELREIWEDPNLILETDTWVVTTKEGSVVGYEEFYNRSKHASLLGDGYVHPDHLEKGIGTTMLRALDKRAIKEMQKADPDLRVYIRNGMSIDDIVARTMHEAEGYSPIRFFWRMEIELEKEPPTSVFYKGIELRLFDEKAHAHLVHKAHQEAFKDHWGFTPIPFDEWKRRFIESSEYLPELWFIAWDGEEIAGYVINHYKMGNGWVSSLGVRPAWRKRGLGIALLNKSFAAFYERGTQKIGLGVDAESQTGATRLYKSAGMSVGSEYVSYEKEFRPGREIEE</sequence>
<reference evidence="4 5" key="1">
    <citation type="submission" date="2020-08" db="EMBL/GenBank/DDBJ databases">
        <title>Bridging the membrane lipid divide: bacteria of the FCB group superphylum have the potential to synthesize archaeal ether lipids.</title>
        <authorList>
            <person name="Villanueva L."/>
            <person name="Von Meijenfeldt F.A.B."/>
            <person name="Westbye A.B."/>
            <person name="Yadav S."/>
            <person name="Hopmans E.C."/>
            <person name="Dutilh B.E."/>
            <person name="Sinninghe Damste J.S."/>
        </authorList>
    </citation>
    <scope>NUCLEOTIDE SEQUENCE [LARGE SCALE GENOMIC DNA]</scope>
    <source>
        <strain evidence="4">NIOZ-UU36</strain>
    </source>
</reference>
<dbReference type="GO" id="GO:0016747">
    <property type="term" value="F:acyltransferase activity, transferring groups other than amino-acyl groups"/>
    <property type="evidence" value="ECO:0007669"/>
    <property type="project" value="InterPro"/>
</dbReference>
<dbReference type="Proteomes" id="UP000614469">
    <property type="component" value="Unassembled WGS sequence"/>
</dbReference>
<proteinExistence type="predicted"/>
<keyword evidence="2" id="KW-0012">Acyltransferase</keyword>
<organism evidence="4 5">
    <name type="scientific">Candidatus Desulfolinea nitratireducens</name>
    <dbReference type="NCBI Taxonomy" id="2841698"/>
    <lineage>
        <taxon>Bacteria</taxon>
        <taxon>Bacillati</taxon>
        <taxon>Chloroflexota</taxon>
        <taxon>Anaerolineae</taxon>
        <taxon>Anaerolineales</taxon>
        <taxon>Anaerolineales incertae sedis</taxon>
        <taxon>Candidatus Desulfolinea</taxon>
    </lineage>
</organism>
<dbReference type="Gene3D" id="3.40.630.30">
    <property type="match status" value="1"/>
</dbReference>
<feature type="domain" description="N-acetyltransferase" evidence="3">
    <location>
        <begin position="174"/>
        <end position="324"/>
    </location>
</feature>